<organism evidence="1 2">
    <name type="scientific">Methanosarcina thermophila (strain ATCC 43570 / DSM 1825 / OCM 12 / VKM B-1830 / TM-1)</name>
    <dbReference type="NCBI Taxonomy" id="523844"/>
    <lineage>
        <taxon>Archaea</taxon>
        <taxon>Methanobacteriati</taxon>
        <taxon>Methanobacteriota</taxon>
        <taxon>Stenosarchaea group</taxon>
        <taxon>Methanomicrobia</taxon>
        <taxon>Methanosarcinales</taxon>
        <taxon>Methanosarcinaceae</taxon>
        <taxon>Methanosarcina</taxon>
    </lineage>
</organism>
<dbReference type="PATRIC" id="fig|523844.20.peg.532"/>
<proteinExistence type="predicted"/>
<gene>
    <name evidence="1" type="ORF">MSTHT_0411</name>
</gene>
<dbReference type="HOGENOM" id="CLU_129806_0_0_2"/>
<evidence type="ECO:0000313" key="2">
    <source>
        <dbReference type="Proteomes" id="UP000066529"/>
    </source>
</evidence>
<dbReference type="EMBL" id="CP009501">
    <property type="protein sequence ID" value="AKB12169.1"/>
    <property type="molecule type" value="Genomic_DNA"/>
</dbReference>
<dbReference type="GeneID" id="41601578"/>
<accession>A0A0E3H8D6</accession>
<reference evidence="1 2" key="1">
    <citation type="submission" date="2014-07" db="EMBL/GenBank/DDBJ databases">
        <title>Methanogenic archaea and the global carbon cycle.</title>
        <authorList>
            <person name="Henriksen J.R."/>
            <person name="Luke J."/>
            <person name="Reinhart S."/>
            <person name="Benedict M.N."/>
            <person name="Youngblut N.D."/>
            <person name="Metcalf M.E."/>
            <person name="Whitaker R.J."/>
            <person name="Metcalf W.W."/>
        </authorList>
    </citation>
    <scope>NUCLEOTIDE SEQUENCE [LARGE SCALE GENOMIC DNA]</scope>
    <source>
        <strain evidence="2">ATCC 43570 / DSM 1825 / OCM 12 / VKM B-1830 / TM-1</strain>
    </source>
</reference>
<dbReference type="AlphaFoldDB" id="A0A0E3H8D6"/>
<dbReference type="KEGG" id="mthr:MSTHT_0411"/>
<name>A0A0E3H8D6_METTT</name>
<protein>
    <submittedName>
        <fullName evidence="1">Uncharacterized protein</fullName>
    </submittedName>
</protein>
<dbReference type="RefSeq" id="WP_231588154.1">
    <property type="nucleotide sequence ID" value="NZ_CP009501.1"/>
</dbReference>
<dbReference type="Proteomes" id="UP000066529">
    <property type="component" value="Chromosome"/>
</dbReference>
<sequence>MERRRREHESIKATQLDEEERMRFGAVIWGLIGFAIEGGEGARTGTEEGILAVAQENYGITRKEILDMIKAVPEGTAACILIIEHLWAKSLKQELRDAGGVLVAQGMLTPELLAAAGEELAEVVKFEEKRRPGSRAKATT</sequence>
<evidence type="ECO:0000313" key="1">
    <source>
        <dbReference type="EMBL" id="AKB12169.1"/>
    </source>
</evidence>